<organism evidence="1">
    <name type="scientific">Arundo donax</name>
    <name type="common">Giant reed</name>
    <name type="synonym">Donax arundinaceus</name>
    <dbReference type="NCBI Taxonomy" id="35708"/>
    <lineage>
        <taxon>Eukaryota</taxon>
        <taxon>Viridiplantae</taxon>
        <taxon>Streptophyta</taxon>
        <taxon>Embryophyta</taxon>
        <taxon>Tracheophyta</taxon>
        <taxon>Spermatophyta</taxon>
        <taxon>Magnoliopsida</taxon>
        <taxon>Liliopsida</taxon>
        <taxon>Poales</taxon>
        <taxon>Poaceae</taxon>
        <taxon>PACMAD clade</taxon>
        <taxon>Arundinoideae</taxon>
        <taxon>Arundineae</taxon>
        <taxon>Arundo</taxon>
    </lineage>
</organism>
<proteinExistence type="predicted"/>
<reference evidence="1" key="2">
    <citation type="journal article" date="2015" name="Data Brief">
        <title>Shoot transcriptome of the giant reed, Arundo donax.</title>
        <authorList>
            <person name="Barrero R.A."/>
            <person name="Guerrero F.D."/>
            <person name="Moolhuijzen P."/>
            <person name="Goolsby J.A."/>
            <person name="Tidwell J."/>
            <person name="Bellgard S.E."/>
            <person name="Bellgard M.I."/>
        </authorList>
    </citation>
    <scope>NUCLEOTIDE SEQUENCE</scope>
    <source>
        <tissue evidence="1">Shoot tissue taken approximately 20 cm above the soil surface</tissue>
    </source>
</reference>
<accession>A0A0A9HFW1</accession>
<sequence length="54" mass="6362">MNLWKLFGSDAICLNGISVKKGMALYIISWYRKNRERAIGKKYCSTKLFTKMQR</sequence>
<protein>
    <submittedName>
        <fullName evidence="1">Uncharacterized protein</fullName>
    </submittedName>
</protein>
<dbReference type="EMBL" id="GBRH01164140">
    <property type="protein sequence ID" value="JAE33756.1"/>
    <property type="molecule type" value="Transcribed_RNA"/>
</dbReference>
<evidence type="ECO:0000313" key="1">
    <source>
        <dbReference type="EMBL" id="JAE33756.1"/>
    </source>
</evidence>
<dbReference type="AlphaFoldDB" id="A0A0A9HFW1"/>
<reference evidence="1" key="1">
    <citation type="submission" date="2014-09" db="EMBL/GenBank/DDBJ databases">
        <authorList>
            <person name="Magalhaes I.L.F."/>
            <person name="Oliveira U."/>
            <person name="Santos F.R."/>
            <person name="Vidigal T.H.D.A."/>
            <person name="Brescovit A.D."/>
            <person name="Santos A.J."/>
        </authorList>
    </citation>
    <scope>NUCLEOTIDE SEQUENCE</scope>
    <source>
        <tissue evidence="1">Shoot tissue taken approximately 20 cm above the soil surface</tissue>
    </source>
</reference>
<name>A0A0A9HFW1_ARUDO</name>